<dbReference type="EMBL" id="WINI01000005">
    <property type="protein sequence ID" value="MQR01126.1"/>
    <property type="molecule type" value="Genomic_DNA"/>
</dbReference>
<feature type="transmembrane region" description="Helical" evidence="6">
    <location>
        <begin position="251"/>
        <end position="269"/>
    </location>
</feature>
<evidence type="ECO:0000256" key="6">
    <source>
        <dbReference type="SAM" id="Phobius"/>
    </source>
</evidence>
<dbReference type="Gene3D" id="1.10.3730.20">
    <property type="match status" value="1"/>
</dbReference>
<feature type="transmembrane region" description="Helical" evidence="6">
    <location>
        <begin position="33"/>
        <end position="56"/>
    </location>
</feature>
<accession>A0A843YX40</accession>
<dbReference type="InterPro" id="IPR051258">
    <property type="entry name" value="Diverse_Substrate_Transporter"/>
</dbReference>
<dbReference type="PANTHER" id="PTHR42920:SF5">
    <property type="entry name" value="EAMA DOMAIN-CONTAINING PROTEIN"/>
    <property type="match status" value="1"/>
</dbReference>
<dbReference type="InterPro" id="IPR037185">
    <property type="entry name" value="EmrE-like"/>
</dbReference>
<feature type="transmembrane region" description="Helical" evidence="6">
    <location>
        <begin position="220"/>
        <end position="239"/>
    </location>
</feature>
<dbReference type="InterPro" id="IPR000620">
    <property type="entry name" value="EamA_dom"/>
</dbReference>
<evidence type="ECO:0000256" key="5">
    <source>
        <dbReference type="ARBA" id="ARBA00023136"/>
    </source>
</evidence>
<evidence type="ECO:0000313" key="9">
    <source>
        <dbReference type="Proteomes" id="UP000451565"/>
    </source>
</evidence>
<dbReference type="PANTHER" id="PTHR42920">
    <property type="entry name" value="OS03G0707200 PROTEIN-RELATED"/>
    <property type="match status" value="1"/>
</dbReference>
<dbReference type="AlphaFoldDB" id="A0A843YX40"/>
<dbReference type="OrthoDB" id="8586862at2"/>
<feature type="transmembrane region" description="Helical" evidence="6">
    <location>
        <begin position="187"/>
        <end position="208"/>
    </location>
</feature>
<feature type="transmembrane region" description="Helical" evidence="6">
    <location>
        <begin position="275"/>
        <end position="293"/>
    </location>
</feature>
<dbReference type="Proteomes" id="UP000451565">
    <property type="component" value="Unassembled WGS sequence"/>
</dbReference>
<proteinExistence type="predicted"/>
<reference evidence="8 9" key="1">
    <citation type="submission" date="2019-10" db="EMBL/GenBank/DDBJ databases">
        <title>Glaciimonas soli sp. nov., a psychrophilic bacterium isolated from the forest soil of a high elevation mountain in Taiwan.</title>
        <authorList>
            <person name="Wang L.-T."/>
            <person name="Shieh W.Y."/>
        </authorList>
    </citation>
    <scope>NUCLEOTIDE SEQUENCE [LARGE SCALE GENOMIC DNA]</scope>
    <source>
        <strain evidence="8 9">GS1</strain>
    </source>
</reference>
<keyword evidence="3 6" id="KW-0812">Transmembrane</keyword>
<evidence type="ECO:0000256" key="3">
    <source>
        <dbReference type="ARBA" id="ARBA00022692"/>
    </source>
</evidence>
<evidence type="ECO:0000256" key="4">
    <source>
        <dbReference type="ARBA" id="ARBA00022989"/>
    </source>
</evidence>
<dbReference type="GO" id="GO:0005886">
    <property type="term" value="C:plasma membrane"/>
    <property type="evidence" value="ECO:0007669"/>
    <property type="project" value="UniProtKB-SubCell"/>
</dbReference>
<protein>
    <submittedName>
        <fullName evidence="8">EamA family transporter</fullName>
    </submittedName>
</protein>
<sequence>MHSSKSNTVSYSLLTLAMLLTGANIGFGKAAVAIMPVVLFGLLRYVIAVIAMAPQYFKTGTRLTRGEWINLCVQTFFGTFLFTLCMLYGVQHTTATAAGVITSTLPATVAILSRLILKEQLSGRTMISILLAILGIAVLTLAKTDTGTTTATSSLIGNLFVIAAVICESIYVVFSKRLTGSLSPMRITAYSHLLGLFLMLPFGLTAAWSYDFSTITINMWGIIIWYALAASVFAFWLWLSGSKHVPANVAGIFTAFMPIAAAFVGVVFLHEQLSWAHLVALILVLSGIAIASWPQQFRRQEV</sequence>
<evidence type="ECO:0000259" key="7">
    <source>
        <dbReference type="Pfam" id="PF00892"/>
    </source>
</evidence>
<keyword evidence="9" id="KW-1185">Reference proteome</keyword>
<keyword evidence="2" id="KW-1003">Cell membrane</keyword>
<organism evidence="8 9">
    <name type="scientific">Glaciimonas soli</name>
    <dbReference type="NCBI Taxonomy" id="2590999"/>
    <lineage>
        <taxon>Bacteria</taxon>
        <taxon>Pseudomonadati</taxon>
        <taxon>Pseudomonadota</taxon>
        <taxon>Betaproteobacteria</taxon>
        <taxon>Burkholderiales</taxon>
        <taxon>Oxalobacteraceae</taxon>
        <taxon>Glaciimonas</taxon>
    </lineage>
</organism>
<feature type="transmembrane region" description="Helical" evidence="6">
    <location>
        <begin position="96"/>
        <end position="117"/>
    </location>
</feature>
<dbReference type="RefSeq" id="WP_153234764.1">
    <property type="nucleotide sequence ID" value="NZ_WINI01000005.1"/>
</dbReference>
<feature type="domain" description="EamA" evidence="7">
    <location>
        <begin position="11"/>
        <end position="140"/>
    </location>
</feature>
<comment type="caution">
    <text evidence="8">The sequence shown here is derived from an EMBL/GenBank/DDBJ whole genome shotgun (WGS) entry which is preliminary data.</text>
</comment>
<feature type="domain" description="EamA" evidence="7">
    <location>
        <begin position="156"/>
        <end position="292"/>
    </location>
</feature>
<feature type="transmembrane region" description="Helical" evidence="6">
    <location>
        <begin position="154"/>
        <end position="175"/>
    </location>
</feature>
<keyword evidence="4 6" id="KW-1133">Transmembrane helix</keyword>
<comment type="subcellular location">
    <subcellularLocation>
        <location evidence="1">Cell membrane</location>
        <topology evidence="1">Multi-pass membrane protein</topology>
    </subcellularLocation>
</comment>
<dbReference type="SUPFAM" id="SSF103481">
    <property type="entry name" value="Multidrug resistance efflux transporter EmrE"/>
    <property type="match status" value="2"/>
</dbReference>
<evidence type="ECO:0000313" key="8">
    <source>
        <dbReference type="EMBL" id="MQR01126.1"/>
    </source>
</evidence>
<evidence type="ECO:0000256" key="2">
    <source>
        <dbReference type="ARBA" id="ARBA00022475"/>
    </source>
</evidence>
<evidence type="ECO:0000256" key="1">
    <source>
        <dbReference type="ARBA" id="ARBA00004651"/>
    </source>
</evidence>
<gene>
    <name evidence="8" type="ORF">GEV47_10590</name>
</gene>
<name>A0A843YX40_9BURK</name>
<feature type="transmembrane region" description="Helical" evidence="6">
    <location>
        <begin position="124"/>
        <end position="142"/>
    </location>
</feature>
<dbReference type="Pfam" id="PF00892">
    <property type="entry name" value="EamA"/>
    <property type="match status" value="2"/>
</dbReference>
<feature type="transmembrane region" description="Helical" evidence="6">
    <location>
        <begin position="68"/>
        <end position="90"/>
    </location>
</feature>
<keyword evidence="5 6" id="KW-0472">Membrane</keyword>